<gene>
    <name evidence="2" type="ORF">QC761_607370</name>
</gene>
<proteinExistence type="predicted"/>
<protein>
    <recommendedName>
        <fullName evidence="4">Protein HRI1</fullName>
    </recommendedName>
</protein>
<evidence type="ECO:0000256" key="1">
    <source>
        <dbReference type="SAM" id="MobiDB-lite"/>
    </source>
</evidence>
<dbReference type="RefSeq" id="XP_062729834.1">
    <property type="nucleotide sequence ID" value="XM_062881172.1"/>
</dbReference>
<feature type="compositionally biased region" description="Polar residues" evidence="1">
    <location>
        <begin position="280"/>
        <end position="292"/>
    </location>
</feature>
<dbReference type="Proteomes" id="UP001322138">
    <property type="component" value="Unassembled WGS sequence"/>
</dbReference>
<keyword evidence="3" id="KW-1185">Reference proteome</keyword>
<name>A0ABR0FBU9_9PEZI</name>
<feature type="region of interest" description="Disordered" evidence="1">
    <location>
        <begin position="32"/>
        <end position="53"/>
    </location>
</feature>
<sequence length="303" mass="34179">MASPQELSSTEEDNLLDIQLSSAEEDNLLDLPSPEIFSETPTHQSNSPLTIADLNPGTPLLSVQLSAPQTTPLKTKFAITLKITYTGLLLNPDKTTPPTTRPITFRPWTIIAWHQTEPQREGFWLYRHRPINNNNNNNNNNHDNPWEFTEMDDGTICTFAIYDDPDKEVPVSKGDHITNSFISLRPGETWTWEETLQQEYWSLLPDDAVPTDRFRFCFKGAYVDWWDWGDLEEHKQAGTTVLLPCFEAARSIERETDKKMPALVVPGADEGVEFVIVDGSTQEGSGGLTSEISEGMESPVKRI</sequence>
<accession>A0ABR0FBU9</accession>
<feature type="compositionally biased region" description="Polar residues" evidence="1">
    <location>
        <begin position="39"/>
        <end position="49"/>
    </location>
</feature>
<evidence type="ECO:0000313" key="3">
    <source>
        <dbReference type="Proteomes" id="UP001322138"/>
    </source>
</evidence>
<dbReference type="EMBL" id="JAFFGZ010000008">
    <property type="protein sequence ID" value="KAK4640858.1"/>
    <property type="molecule type" value="Genomic_DNA"/>
</dbReference>
<evidence type="ECO:0008006" key="4">
    <source>
        <dbReference type="Google" id="ProtNLM"/>
    </source>
</evidence>
<reference evidence="2 3" key="1">
    <citation type="journal article" date="2023" name="bioRxiv">
        <title>High-quality genome assemblies of four members of thePodospora anserinaspecies complex.</title>
        <authorList>
            <person name="Ament-Velasquez S.L."/>
            <person name="Vogan A.A."/>
            <person name="Wallerman O."/>
            <person name="Hartmann F."/>
            <person name="Gautier V."/>
            <person name="Silar P."/>
            <person name="Giraud T."/>
            <person name="Johannesson H."/>
        </authorList>
    </citation>
    <scope>NUCLEOTIDE SEQUENCE [LARGE SCALE GENOMIC DNA]</scope>
    <source>
        <strain evidence="2 3">CBS 112042</strain>
    </source>
</reference>
<comment type="caution">
    <text evidence="2">The sequence shown here is derived from an EMBL/GenBank/DDBJ whole genome shotgun (WGS) entry which is preliminary data.</text>
</comment>
<dbReference type="GeneID" id="87900654"/>
<feature type="region of interest" description="Disordered" evidence="1">
    <location>
        <begin position="280"/>
        <end position="303"/>
    </location>
</feature>
<evidence type="ECO:0000313" key="2">
    <source>
        <dbReference type="EMBL" id="KAK4640858.1"/>
    </source>
</evidence>
<organism evidence="2 3">
    <name type="scientific">Podospora bellae-mahoneyi</name>
    <dbReference type="NCBI Taxonomy" id="2093777"/>
    <lineage>
        <taxon>Eukaryota</taxon>
        <taxon>Fungi</taxon>
        <taxon>Dikarya</taxon>
        <taxon>Ascomycota</taxon>
        <taxon>Pezizomycotina</taxon>
        <taxon>Sordariomycetes</taxon>
        <taxon>Sordariomycetidae</taxon>
        <taxon>Sordariales</taxon>
        <taxon>Podosporaceae</taxon>
        <taxon>Podospora</taxon>
    </lineage>
</organism>